<evidence type="ECO:0000313" key="2">
    <source>
        <dbReference type="EMBL" id="RZC35349.1"/>
    </source>
</evidence>
<feature type="domain" description="PH" evidence="1">
    <location>
        <begin position="186"/>
        <end position="304"/>
    </location>
</feature>
<dbReference type="EMBL" id="QDEB01071760">
    <property type="protein sequence ID" value="RZC35349.1"/>
    <property type="molecule type" value="Genomic_DNA"/>
</dbReference>
<accession>A0A482VS99</accession>
<evidence type="ECO:0000259" key="1">
    <source>
        <dbReference type="Pfam" id="PF16457"/>
    </source>
</evidence>
<dbReference type="Gene3D" id="2.30.29.30">
    <property type="entry name" value="Pleckstrin-homology domain (PH domain)/Phosphotyrosine-binding domain (PTB)"/>
    <property type="match status" value="1"/>
</dbReference>
<organism evidence="2 3">
    <name type="scientific">Asbolus verrucosus</name>
    <name type="common">Desert ironclad beetle</name>
    <dbReference type="NCBI Taxonomy" id="1661398"/>
    <lineage>
        <taxon>Eukaryota</taxon>
        <taxon>Metazoa</taxon>
        <taxon>Ecdysozoa</taxon>
        <taxon>Arthropoda</taxon>
        <taxon>Hexapoda</taxon>
        <taxon>Insecta</taxon>
        <taxon>Pterygota</taxon>
        <taxon>Neoptera</taxon>
        <taxon>Endopterygota</taxon>
        <taxon>Coleoptera</taxon>
        <taxon>Polyphaga</taxon>
        <taxon>Cucujiformia</taxon>
        <taxon>Tenebrionidae</taxon>
        <taxon>Pimeliinae</taxon>
        <taxon>Asbolus</taxon>
    </lineage>
</organism>
<evidence type="ECO:0000313" key="3">
    <source>
        <dbReference type="Proteomes" id="UP000292052"/>
    </source>
</evidence>
<feature type="non-terminal residue" evidence="2">
    <location>
        <position position="348"/>
    </location>
</feature>
<sequence>MLNDMDLLDEFDITDSEIKKLTLLMDFDDETAAKNKCASIDNLLDCDDVRIIRMLAKLLHVGMDPDRSSTCYQPTIFNCSSKTPFFWELFSRTMWLLSKTRREMKASTILDYEKVIHVLTKQVKLVLEEKPLDFKTLTERMVETNYEKVVEIWQREKKEELRSVLDTNPSVQVLKRRFAKQNQELIFEQRMIFVKAGTMFPKFNEKVSKINGNFIAKLSTSGRDVLICDFNAITKVAGATATYSLSSITHVVEGKACPHVINNSVKEPHLAFSLLINNEIWINFKAPDKKTASYWLDAFNLLLNKDNRSEYYKNELSELVEMDLVLHLMDLQNVTIPKRPPPVPKPPF</sequence>
<dbReference type="OrthoDB" id="28413at2759"/>
<dbReference type="AlphaFoldDB" id="A0A482VS99"/>
<reference evidence="2 3" key="1">
    <citation type="submission" date="2017-03" db="EMBL/GenBank/DDBJ databases">
        <title>Genome of the blue death feigning beetle - Asbolus verrucosus.</title>
        <authorList>
            <person name="Rider S.D."/>
        </authorList>
    </citation>
    <scope>NUCLEOTIDE SEQUENCE [LARGE SCALE GENOMIC DNA]</scope>
    <source>
        <strain evidence="2">Butters</strain>
        <tissue evidence="2">Head and leg muscle</tissue>
    </source>
</reference>
<gene>
    <name evidence="2" type="ORF">BDFB_009924</name>
</gene>
<dbReference type="STRING" id="1661398.A0A482VS99"/>
<dbReference type="InterPro" id="IPR011993">
    <property type="entry name" value="PH-like_dom_sf"/>
</dbReference>
<dbReference type="InterPro" id="IPR001849">
    <property type="entry name" value="PH_domain"/>
</dbReference>
<dbReference type="Proteomes" id="UP000292052">
    <property type="component" value="Unassembled WGS sequence"/>
</dbReference>
<proteinExistence type="predicted"/>
<protein>
    <submittedName>
        <fullName evidence="2">Engulfment and cell motility protein 1-like</fullName>
    </submittedName>
</protein>
<keyword evidence="3" id="KW-1185">Reference proteome</keyword>
<comment type="caution">
    <text evidence="2">The sequence shown here is derived from an EMBL/GenBank/DDBJ whole genome shotgun (WGS) entry which is preliminary data.</text>
</comment>
<name>A0A482VS99_ASBVE</name>
<dbReference type="Pfam" id="PF16457">
    <property type="entry name" value="PH_12"/>
    <property type="match status" value="1"/>
</dbReference>